<dbReference type="AlphaFoldDB" id="A0A1H8X1U3"/>
<dbReference type="Proteomes" id="UP000199615">
    <property type="component" value="Unassembled WGS sequence"/>
</dbReference>
<accession>A0A1H8X1U3</accession>
<dbReference type="EMBL" id="FODT01000015">
    <property type="protein sequence ID" value="SEP33647.1"/>
    <property type="molecule type" value="Genomic_DNA"/>
</dbReference>
<dbReference type="SUPFAM" id="SSF52402">
    <property type="entry name" value="Adenine nucleotide alpha hydrolases-like"/>
    <property type="match status" value="1"/>
</dbReference>
<name>A0A1H8X1U3_9BRAD</name>
<evidence type="ECO:0000313" key="2">
    <source>
        <dbReference type="Proteomes" id="UP000199615"/>
    </source>
</evidence>
<gene>
    <name evidence="1" type="ORF">SAMN05444123_11560</name>
</gene>
<dbReference type="Gene3D" id="3.40.50.12370">
    <property type="match status" value="1"/>
</dbReference>
<evidence type="ECO:0000313" key="1">
    <source>
        <dbReference type="EMBL" id="SEP33647.1"/>
    </source>
</evidence>
<sequence>MTNYRDIVVDASPRADLHRTLEFARDMTKMFSAKLSAASYAWPRTSIGDVLVHNTFRDQEQTILMERALKASRSVFDEVFAKNEETGWQSGIGEPTLAMQARLLTADLLITDSAEEEACVLANPAHVALGSGAPVLRLGRAPRNPGFSNVVVAWKDSPHACRAVHDALPILKRADSVAVIGVGDELAAERLEAVTAHLQLHAVKARPWHISDTTGDVCLSLLKEAQHENAQLIVTGAYSRGPLTERVLGGVTASMLKNAEISWFMSH</sequence>
<keyword evidence="2" id="KW-1185">Reference proteome</keyword>
<dbReference type="OrthoDB" id="9804721at2"/>
<protein>
    <submittedName>
        <fullName evidence="1">Universal stress protein family protein</fullName>
    </submittedName>
</protein>
<dbReference type="CDD" id="cd00293">
    <property type="entry name" value="USP-like"/>
    <property type="match status" value="1"/>
</dbReference>
<reference evidence="2" key="1">
    <citation type="submission" date="2016-10" db="EMBL/GenBank/DDBJ databases">
        <authorList>
            <person name="Varghese N."/>
            <person name="Submissions S."/>
        </authorList>
    </citation>
    <scope>NUCLEOTIDE SEQUENCE [LARGE SCALE GENOMIC DNA]</scope>
    <source>
        <strain evidence="2">DSM 123</strain>
    </source>
</reference>
<dbReference type="RefSeq" id="WP_062313666.1">
    <property type="nucleotide sequence ID" value="NZ_FODT01000015.1"/>
</dbReference>
<organism evidence="1 2">
    <name type="scientific">Rhodopseudomonas pseudopalustris</name>
    <dbReference type="NCBI Taxonomy" id="1513892"/>
    <lineage>
        <taxon>Bacteria</taxon>
        <taxon>Pseudomonadati</taxon>
        <taxon>Pseudomonadota</taxon>
        <taxon>Alphaproteobacteria</taxon>
        <taxon>Hyphomicrobiales</taxon>
        <taxon>Nitrobacteraceae</taxon>
        <taxon>Rhodopseudomonas</taxon>
    </lineage>
</organism>
<proteinExistence type="predicted"/>